<feature type="domain" description="C2H2-type" evidence="6">
    <location>
        <begin position="570"/>
        <end position="599"/>
    </location>
</feature>
<protein>
    <submittedName>
        <fullName evidence="7">Zf-C2H2 Zinc finger, C2H2 type</fullName>
    </submittedName>
</protein>
<evidence type="ECO:0000313" key="7">
    <source>
        <dbReference type="EMBL" id="KAA1127633.1"/>
    </source>
</evidence>
<evidence type="ECO:0000259" key="6">
    <source>
        <dbReference type="PROSITE" id="PS50157"/>
    </source>
</evidence>
<dbReference type="PROSITE" id="PS50157">
    <property type="entry name" value="ZINC_FINGER_C2H2_2"/>
    <property type="match status" value="2"/>
</dbReference>
<dbReference type="AlphaFoldDB" id="A0A5B0RRZ8"/>
<proteinExistence type="predicted"/>
<dbReference type="PANTHER" id="PTHR23235:SF120">
    <property type="entry name" value="KRUPPEL-LIKE FACTOR 15"/>
    <property type="match status" value="1"/>
</dbReference>
<dbReference type="InterPro" id="IPR036236">
    <property type="entry name" value="Znf_C2H2_sf"/>
</dbReference>
<evidence type="ECO:0000256" key="1">
    <source>
        <dbReference type="ARBA" id="ARBA00022723"/>
    </source>
</evidence>
<keyword evidence="3" id="KW-0862">Zinc</keyword>
<sequence length="602" mass="66654">MSEGYNMENGQADSRFLRENLSGWNPGYPLEPPISTTVQANLNCQVTGHEATTTSQATVLGEERCFGQPLEPNWCYPSDQHQQQTWAPGCVTSSVASREEDTRLNNYPPQWINNDAYETGGSTLRNSVDNFHEARNNYAVVNPFVNYDQAAFSAQDIPAYPPCAQGNFGYPHSLATNHSHYLSVPIPAGYIHVDNDQNLAPNRPAGLEELTGAAVDGGTWPSSPSIEELNRDFQRLSYQIEQPSLALPTSAAFSPSQYPPRSYGAFSSYNPSINHFTPQPATGLPEDQTFVTSVLLPTSVPSRLDSLLPSSLPPRVDSLLVTSVLPRVDPGNIPSNFGTINGFLPDPRSTPMVESNSVELPLRLDASFEGHWPHSSLAPVDARQSPPEYPSYTINYSAVNCDSYESLLKPLSLSASSREMNHPILDTSQSPSTNVPACTPSTSGGRGSKKRSSLSSKIILPSTIKEFNYGDTALITKGSRGRRPITRPNTEGSSDDMSNIKPVLAPNAKFLGSHWDVRVEPELLHSMETEKTRKVKKAFVCKIDRCTTCFRRSEHLRRHVQTRHSDEKPFGCSWPGCNQMFNRNDNMRQHLRTHYRRQSSNR</sequence>
<evidence type="ECO:0000256" key="2">
    <source>
        <dbReference type="ARBA" id="ARBA00022771"/>
    </source>
</evidence>
<dbReference type="Proteomes" id="UP000325313">
    <property type="component" value="Unassembled WGS sequence"/>
</dbReference>
<dbReference type="GO" id="GO:0008270">
    <property type="term" value="F:zinc ion binding"/>
    <property type="evidence" value="ECO:0007669"/>
    <property type="project" value="UniProtKB-KW"/>
</dbReference>
<gene>
    <name evidence="7" type="primary">MSN4_1</name>
    <name evidence="7" type="ORF">PGTUg99_002232</name>
</gene>
<dbReference type="PANTHER" id="PTHR23235">
    <property type="entry name" value="KRUEPPEL-LIKE TRANSCRIPTION FACTOR"/>
    <property type="match status" value="1"/>
</dbReference>
<evidence type="ECO:0000313" key="8">
    <source>
        <dbReference type="Proteomes" id="UP000325313"/>
    </source>
</evidence>
<accession>A0A5B0RRZ8</accession>
<evidence type="ECO:0000256" key="5">
    <source>
        <dbReference type="SAM" id="MobiDB-lite"/>
    </source>
</evidence>
<dbReference type="SUPFAM" id="SSF57667">
    <property type="entry name" value="beta-beta-alpha zinc fingers"/>
    <property type="match status" value="2"/>
</dbReference>
<feature type="compositionally biased region" description="Polar residues" evidence="5">
    <location>
        <begin position="426"/>
        <end position="436"/>
    </location>
</feature>
<dbReference type="Pfam" id="PF00096">
    <property type="entry name" value="zf-C2H2"/>
    <property type="match status" value="1"/>
</dbReference>
<keyword evidence="2 4" id="KW-0863">Zinc-finger</keyword>
<organism evidence="7 8">
    <name type="scientific">Puccinia graminis f. sp. tritici</name>
    <dbReference type="NCBI Taxonomy" id="56615"/>
    <lineage>
        <taxon>Eukaryota</taxon>
        <taxon>Fungi</taxon>
        <taxon>Dikarya</taxon>
        <taxon>Basidiomycota</taxon>
        <taxon>Pucciniomycotina</taxon>
        <taxon>Pucciniomycetes</taxon>
        <taxon>Pucciniales</taxon>
        <taxon>Pucciniaceae</taxon>
        <taxon>Puccinia</taxon>
    </lineage>
</organism>
<dbReference type="GO" id="GO:0000978">
    <property type="term" value="F:RNA polymerase II cis-regulatory region sequence-specific DNA binding"/>
    <property type="evidence" value="ECO:0007669"/>
    <property type="project" value="TreeGrafter"/>
</dbReference>
<feature type="compositionally biased region" description="Polar residues" evidence="5">
    <location>
        <begin position="487"/>
        <end position="497"/>
    </location>
</feature>
<keyword evidence="1" id="KW-0479">Metal-binding</keyword>
<feature type="region of interest" description="Disordered" evidence="5">
    <location>
        <begin position="479"/>
        <end position="499"/>
    </location>
</feature>
<dbReference type="PROSITE" id="PS00028">
    <property type="entry name" value="ZINC_FINGER_C2H2_1"/>
    <property type="match status" value="2"/>
</dbReference>
<dbReference type="GO" id="GO:0000981">
    <property type="term" value="F:DNA-binding transcription factor activity, RNA polymerase II-specific"/>
    <property type="evidence" value="ECO:0007669"/>
    <property type="project" value="TreeGrafter"/>
</dbReference>
<dbReference type="InterPro" id="IPR013087">
    <property type="entry name" value="Znf_C2H2_type"/>
</dbReference>
<feature type="domain" description="C2H2-type" evidence="6">
    <location>
        <begin position="539"/>
        <end position="569"/>
    </location>
</feature>
<evidence type="ECO:0000256" key="4">
    <source>
        <dbReference type="PROSITE-ProRule" id="PRU00042"/>
    </source>
</evidence>
<reference evidence="7 8" key="1">
    <citation type="submission" date="2019-05" db="EMBL/GenBank/DDBJ databases">
        <title>Emergence of the Ug99 lineage of the wheat stem rust pathogen through somatic hybridization.</title>
        <authorList>
            <person name="Li F."/>
            <person name="Upadhyaya N.M."/>
            <person name="Sperschneider J."/>
            <person name="Matny O."/>
            <person name="Nguyen-Phuc H."/>
            <person name="Mago R."/>
            <person name="Raley C."/>
            <person name="Miller M.E."/>
            <person name="Silverstein K.A.T."/>
            <person name="Henningsen E."/>
            <person name="Hirsch C.D."/>
            <person name="Visser B."/>
            <person name="Pretorius Z.A."/>
            <person name="Steffenson B.J."/>
            <person name="Schwessinger B."/>
            <person name="Dodds P.N."/>
            <person name="Figueroa M."/>
        </authorList>
    </citation>
    <scope>NUCLEOTIDE SEQUENCE [LARGE SCALE GENOMIC DNA]</scope>
    <source>
        <strain evidence="7 8">Ug99</strain>
    </source>
</reference>
<dbReference type="SMART" id="SM00355">
    <property type="entry name" value="ZnF_C2H2"/>
    <property type="match status" value="2"/>
</dbReference>
<dbReference type="EMBL" id="VDEP01000157">
    <property type="protein sequence ID" value="KAA1127633.1"/>
    <property type="molecule type" value="Genomic_DNA"/>
</dbReference>
<evidence type="ECO:0000256" key="3">
    <source>
        <dbReference type="ARBA" id="ARBA00022833"/>
    </source>
</evidence>
<feature type="region of interest" description="Disordered" evidence="5">
    <location>
        <begin position="424"/>
        <end position="455"/>
    </location>
</feature>
<comment type="caution">
    <text evidence="7">The sequence shown here is derived from an EMBL/GenBank/DDBJ whole genome shotgun (WGS) entry which is preliminary data.</text>
</comment>
<dbReference type="Gene3D" id="3.30.160.60">
    <property type="entry name" value="Classic Zinc Finger"/>
    <property type="match status" value="2"/>
</dbReference>
<name>A0A5B0RRZ8_PUCGR</name>